<dbReference type="InterPro" id="IPR016032">
    <property type="entry name" value="Sig_transdc_resp-reg_C-effctor"/>
</dbReference>
<reference evidence="10 11" key="1">
    <citation type="submission" date="2022-09" db="EMBL/GenBank/DDBJ databases">
        <authorList>
            <person name="Kop L."/>
        </authorList>
    </citation>
    <scope>NUCLEOTIDE SEQUENCE [LARGE SCALE GENOMIC DNA]</scope>
    <source>
        <strain evidence="10 11">347</strain>
    </source>
</reference>
<dbReference type="PANTHER" id="PTHR48111">
    <property type="entry name" value="REGULATOR OF RPOS"/>
    <property type="match status" value="1"/>
</dbReference>
<dbReference type="SUPFAM" id="SSF52172">
    <property type="entry name" value="CheY-like"/>
    <property type="match status" value="1"/>
</dbReference>
<dbReference type="PANTHER" id="PTHR48111:SF21">
    <property type="entry name" value="DNA-BINDING DUAL MASTER TRANSCRIPTIONAL REGULATOR RPAA"/>
    <property type="match status" value="1"/>
</dbReference>
<dbReference type="PROSITE" id="PS51755">
    <property type="entry name" value="OMPR_PHOB"/>
    <property type="match status" value="1"/>
</dbReference>
<gene>
    <name evidence="10" type="primary">walR</name>
    <name evidence="10" type="ORF">NSPWAT_1989</name>
</gene>
<evidence type="ECO:0000256" key="4">
    <source>
        <dbReference type="ARBA" id="ARBA00023125"/>
    </source>
</evidence>
<feature type="DNA-binding region" description="OmpR/PhoB-type" evidence="7">
    <location>
        <begin position="138"/>
        <end position="237"/>
    </location>
</feature>
<proteinExistence type="predicted"/>
<dbReference type="InterPro" id="IPR001789">
    <property type="entry name" value="Sig_transdc_resp-reg_receiver"/>
</dbReference>
<dbReference type="InterPro" id="IPR039420">
    <property type="entry name" value="WalR-like"/>
</dbReference>
<keyword evidence="5" id="KW-0804">Transcription</keyword>
<keyword evidence="3" id="KW-0805">Transcription regulation</keyword>
<dbReference type="Gene3D" id="6.10.250.690">
    <property type="match status" value="1"/>
</dbReference>
<evidence type="ECO:0000256" key="1">
    <source>
        <dbReference type="ARBA" id="ARBA00022553"/>
    </source>
</evidence>
<sequence>MQGGVMTKGKKLLLVEDEKHLAKGLAFNLEKEGYQVTIVEDGESALNRYGTDDFEMMILDLMLPGMGGLEVARKIRETDYRFPILMLTAKSTEEDRTEGLEAGADDYLTKPFHLPELLLRVKGILRRKQWYQQVSQKNDVYEFGDMWIDFQTGKARGQDGEFYLTSKEIMIMNLLIANQGKPVSREELLEKVWGYAPDTETRTVDNFIARLRKHFEKKPQKPQFIQTVREKGYQFDVEG</sequence>
<dbReference type="InterPro" id="IPR011006">
    <property type="entry name" value="CheY-like_superfamily"/>
</dbReference>
<dbReference type="CDD" id="cd00383">
    <property type="entry name" value="trans_reg_C"/>
    <property type="match status" value="1"/>
</dbReference>
<evidence type="ECO:0000256" key="7">
    <source>
        <dbReference type="PROSITE-ProRule" id="PRU01091"/>
    </source>
</evidence>
<evidence type="ECO:0000256" key="2">
    <source>
        <dbReference type="ARBA" id="ARBA00023012"/>
    </source>
</evidence>
<dbReference type="Pfam" id="PF00072">
    <property type="entry name" value="Response_reg"/>
    <property type="match status" value="1"/>
</dbReference>
<dbReference type="Proteomes" id="UP001157733">
    <property type="component" value="Chromosome"/>
</dbReference>
<dbReference type="Gene3D" id="1.10.10.10">
    <property type="entry name" value="Winged helix-like DNA-binding domain superfamily/Winged helix DNA-binding domain"/>
    <property type="match status" value="1"/>
</dbReference>
<dbReference type="Gene3D" id="3.40.50.2300">
    <property type="match status" value="1"/>
</dbReference>
<accession>A0ABM9HF19</accession>
<keyword evidence="11" id="KW-1185">Reference proteome</keyword>
<evidence type="ECO:0000256" key="3">
    <source>
        <dbReference type="ARBA" id="ARBA00023015"/>
    </source>
</evidence>
<dbReference type="SMART" id="SM00448">
    <property type="entry name" value="REC"/>
    <property type="match status" value="1"/>
</dbReference>
<evidence type="ECO:0000256" key="6">
    <source>
        <dbReference type="PROSITE-ProRule" id="PRU00169"/>
    </source>
</evidence>
<dbReference type="PROSITE" id="PS50110">
    <property type="entry name" value="RESPONSE_REGULATORY"/>
    <property type="match status" value="1"/>
</dbReference>
<name>A0ABM9HF19_9BACT</name>
<evidence type="ECO:0000313" key="11">
    <source>
        <dbReference type="Proteomes" id="UP001157733"/>
    </source>
</evidence>
<feature type="domain" description="Response regulatory" evidence="8">
    <location>
        <begin position="11"/>
        <end position="125"/>
    </location>
</feature>
<evidence type="ECO:0000313" key="10">
    <source>
        <dbReference type="EMBL" id="CAI2718845.1"/>
    </source>
</evidence>
<dbReference type="SUPFAM" id="SSF46894">
    <property type="entry name" value="C-terminal effector domain of the bipartite response regulators"/>
    <property type="match status" value="1"/>
</dbReference>
<feature type="modified residue" description="4-aspartylphosphate" evidence="6">
    <location>
        <position position="60"/>
    </location>
</feature>
<dbReference type="InterPro" id="IPR001867">
    <property type="entry name" value="OmpR/PhoB-type_DNA-bd"/>
</dbReference>
<dbReference type="CDD" id="cd17574">
    <property type="entry name" value="REC_OmpR"/>
    <property type="match status" value="1"/>
</dbReference>
<protein>
    <submittedName>
        <fullName evidence="10">Transcriptional regulatory protein WalR</fullName>
    </submittedName>
</protein>
<evidence type="ECO:0000256" key="5">
    <source>
        <dbReference type="ARBA" id="ARBA00023163"/>
    </source>
</evidence>
<keyword evidence="4 7" id="KW-0238">DNA-binding</keyword>
<dbReference type="InterPro" id="IPR036388">
    <property type="entry name" value="WH-like_DNA-bd_sf"/>
</dbReference>
<feature type="domain" description="OmpR/PhoB-type" evidence="9">
    <location>
        <begin position="138"/>
        <end position="237"/>
    </location>
</feature>
<dbReference type="EMBL" id="OX336137">
    <property type="protein sequence ID" value="CAI2718845.1"/>
    <property type="molecule type" value="Genomic_DNA"/>
</dbReference>
<evidence type="ECO:0000259" key="8">
    <source>
        <dbReference type="PROSITE" id="PS50110"/>
    </source>
</evidence>
<dbReference type="Pfam" id="PF00486">
    <property type="entry name" value="Trans_reg_C"/>
    <property type="match status" value="1"/>
</dbReference>
<dbReference type="SMART" id="SM00862">
    <property type="entry name" value="Trans_reg_C"/>
    <property type="match status" value="1"/>
</dbReference>
<evidence type="ECO:0000259" key="9">
    <source>
        <dbReference type="PROSITE" id="PS51755"/>
    </source>
</evidence>
<organism evidence="10 11">
    <name type="scientific">Nitrospina watsonii</name>
    <dbReference type="NCBI Taxonomy" id="1323948"/>
    <lineage>
        <taxon>Bacteria</taxon>
        <taxon>Pseudomonadati</taxon>
        <taxon>Nitrospinota/Tectimicrobiota group</taxon>
        <taxon>Nitrospinota</taxon>
        <taxon>Nitrospinia</taxon>
        <taxon>Nitrospinales</taxon>
        <taxon>Nitrospinaceae</taxon>
        <taxon>Nitrospina</taxon>
    </lineage>
</organism>
<keyword evidence="1 6" id="KW-0597">Phosphoprotein</keyword>
<keyword evidence="2" id="KW-0902">Two-component regulatory system</keyword>